<keyword evidence="5" id="KW-0418">Kinase</keyword>
<dbReference type="SMART" id="SM00086">
    <property type="entry name" value="PAC"/>
    <property type="match status" value="2"/>
</dbReference>
<evidence type="ECO:0000256" key="5">
    <source>
        <dbReference type="ARBA" id="ARBA00022777"/>
    </source>
</evidence>
<dbReference type="Pfam" id="PF02518">
    <property type="entry name" value="HATPase_c"/>
    <property type="match status" value="1"/>
</dbReference>
<keyword evidence="6" id="KW-0175">Coiled coil</keyword>
<evidence type="ECO:0000256" key="6">
    <source>
        <dbReference type="SAM" id="Coils"/>
    </source>
</evidence>
<dbReference type="PROSITE" id="PS50109">
    <property type="entry name" value="HIS_KIN"/>
    <property type="match status" value="1"/>
</dbReference>
<evidence type="ECO:0000259" key="7">
    <source>
        <dbReference type="PROSITE" id="PS50109"/>
    </source>
</evidence>
<comment type="catalytic activity">
    <reaction evidence="1">
        <text>ATP + protein L-histidine = ADP + protein N-phospho-L-histidine.</text>
        <dbReference type="EC" id="2.7.13.3"/>
    </reaction>
</comment>
<dbReference type="Gene3D" id="2.10.70.100">
    <property type="match status" value="1"/>
</dbReference>
<dbReference type="SMART" id="SM00091">
    <property type="entry name" value="PAS"/>
    <property type="match status" value="2"/>
</dbReference>
<evidence type="ECO:0000313" key="10">
    <source>
        <dbReference type="EMBL" id="MDV2482640.1"/>
    </source>
</evidence>
<dbReference type="Gene3D" id="3.30.565.10">
    <property type="entry name" value="Histidine kinase-like ATPase, C-terminal domain"/>
    <property type="match status" value="1"/>
</dbReference>
<evidence type="ECO:0000259" key="8">
    <source>
        <dbReference type="PROSITE" id="PS50112"/>
    </source>
</evidence>
<dbReference type="InterPro" id="IPR003594">
    <property type="entry name" value="HATPase_dom"/>
</dbReference>
<dbReference type="InterPro" id="IPR005467">
    <property type="entry name" value="His_kinase_dom"/>
</dbReference>
<evidence type="ECO:0000259" key="9">
    <source>
        <dbReference type="PROSITE" id="PS50113"/>
    </source>
</evidence>
<comment type="caution">
    <text evidence="10">The sequence shown here is derived from an EMBL/GenBank/DDBJ whole genome shotgun (WGS) entry which is preliminary data.</text>
</comment>
<dbReference type="Pfam" id="PF13426">
    <property type="entry name" value="PAS_9"/>
    <property type="match status" value="1"/>
</dbReference>
<evidence type="ECO:0000256" key="1">
    <source>
        <dbReference type="ARBA" id="ARBA00000085"/>
    </source>
</evidence>
<evidence type="ECO:0000256" key="2">
    <source>
        <dbReference type="ARBA" id="ARBA00012438"/>
    </source>
</evidence>
<feature type="domain" description="Histidine kinase" evidence="7">
    <location>
        <begin position="364"/>
        <end position="566"/>
    </location>
</feature>
<dbReference type="InterPro" id="IPR001610">
    <property type="entry name" value="PAC"/>
</dbReference>
<dbReference type="InterPro" id="IPR036890">
    <property type="entry name" value="HATPase_C_sf"/>
</dbReference>
<dbReference type="CDD" id="cd00130">
    <property type="entry name" value="PAS"/>
    <property type="match status" value="2"/>
</dbReference>
<dbReference type="InterPro" id="IPR004358">
    <property type="entry name" value="Sig_transdc_His_kin-like_C"/>
</dbReference>
<protein>
    <recommendedName>
        <fullName evidence="2">histidine kinase</fullName>
        <ecNumber evidence="2">2.7.13.3</ecNumber>
    </recommendedName>
</protein>
<evidence type="ECO:0000313" key="11">
    <source>
        <dbReference type="Proteomes" id="UP001281203"/>
    </source>
</evidence>
<gene>
    <name evidence="10" type="ORF">F8E02_11620</name>
</gene>
<dbReference type="InterPro" id="IPR000014">
    <property type="entry name" value="PAS"/>
</dbReference>
<reference evidence="10 11" key="1">
    <citation type="submission" date="2019-10" db="EMBL/GenBank/DDBJ databases">
        <title>Isolation and characterization of Methanoculleus sp. Wushi-C6 from a hot spring well.</title>
        <authorList>
            <person name="Chen S.-C."/>
            <person name="Lan Z.-H."/>
            <person name="You Y.-T."/>
            <person name="Lai M.-C."/>
        </authorList>
    </citation>
    <scope>NUCLEOTIDE SEQUENCE [LARGE SCALE GENOMIC DNA]</scope>
    <source>
        <strain evidence="10 11">Wushi-C6</strain>
    </source>
</reference>
<dbReference type="SUPFAM" id="SSF55874">
    <property type="entry name" value="ATPase domain of HSP90 chaperone/DNA topoisomerase II/histidine kinase"/>
    <property type="match status" value="1"/>
</dbReference>
<dbReference type="PANTHER" id="PTHR43304">
    <property type="entry name" value="PHYTOCHROME-LIKE PROTEIN CPH1"/>
    <property type="match status" value="1"/>
</dbReference>
<dbReference type="SMART" id="SM00387">
    <property type="entry name" value="HATPase_c"/>
    <property type="match status" value="1"/>
</dbReference>
<dbReference type="RefSeq" id="WP_317065748.1">
    <property type="nucleotide sequence ID" value="NZ_WBKO01000002.1"/>
</dbReference>
<dbReference type="SUPFAM" id="SSF55785">
    <property type="entry name" value="PYP-like sensor domain (PAS domain)"/>
    <property type="match status" value="2"/>
</dbReference>
<evidence type="ECO:0000256" key="3">
    <source>
        <dbReference type="ARBA" id="ARBA00022553"/>
    </source>
</evidence>
<sequence length="566" mass="62671">MNALRLPREEELLRVLEELYGGFTEAEETLSAIRRGEVDAFLVSTDEGEKVYTLSTAEHPYRVLVEQMREGAATLSTDGTILYSNESFARLLGMPLQNLIGESIHAFVAPAGAEGFRGMMEDGDPSGTTGESMLLAHGRDLVPVYLSLKLLQMDGVQVYSLVATDLTGQKRSEELLRRAYAELEDRVKERTAELAVSNSRLREQSEDLVRLNRALRESEERLEMALDAADLAPWEIDLVTGRMTASEALAGLLGAPGPSALQSGTDWMAFVVQEDRAGILQALKTVVAGNGEYRAEYRIHRPSDGSTRWILSQGLVRRDLEGQAHRLVGVAADVTEQKRAEEERARLHSELESAHRETNLYLDILTHDIGNTENVSNLYADLLLGILDGEAAGYVEKLQRSIRKSIDILGTVSKIRRIHSGTPDIRPIDLDEVIQNEIRRYHDGNIRYDGHPGLVMADDLLPEVFANLIGNAVKHGGPGVAITVRTEDADGLVRVVVEDTGRGVPDADKEAIFHRYEQKRRGVGEGLGLYLVRILVERYGGEIWVEDRIPGRPGCGAAFWFTLRKT</sequence>
<dbReference type="InterPro" id="IPR000700">
    <property type="entry name" value="PAS-assoc_C"/>
</dbReference>
<dbReference type="Proteomes" id="UP001281203">
    <property type="component" value="Unassembled WGS sequence"/>
</dbReference>
<feature type="coiled-coil region" evidence="6">
    <location>
        <begin position="173"/>
        <end position="228"/>
    </location>
</feature>
<feature type="domain" description="PAS" evidence="8">
    <location>
        <begin position="57"/>
        <end position="121"/>
    </location>
</feature>
<dbReference type="PROSITE" id="PS50112">
    <property type="entry name" value="PAS"/>
    <property type="match status" value="1"/>
</dbReference>
<keyword evidence="11" id="KW-1185">Reference proteome</keyword>
<dbReference type="EMBL" id="WBKO01000002">
    <property type="protein sequence ID" value="MDV2482640.1"/>
    <property type="molecule type" value="Genomic_DNA"/>
</dbReference>
<organism evidence="10 11">
    <name type="scientific">Methanoculleus caldifontis</name>
    <dbReference type="NCBI Taxonomy" id="2651577"/>
    <lineage>
        <taxon>Archaea</taxon>
        <taxon>Methanobacteriati</taxon>
        <taxon>Methanobacteriota</taxon>
        <taxon>Stenosarchaea group</taxon>
        <taxon>Methanomicrobia</taxon>
        <taxon>Methanomicrobiales</taxon>
        <taxon>Methanomicrobiaceae</taxon>
        <taxon>Methanoculleus</taxon>
    </lineage>
</organism>
<keyword evidence="4" id="KW-0808">Transferase</keyword>
<dbReference type="InterPro" id="IPR052162">
    <property type="entry name" value="Sensor_kinase/Photoreceptor"/>
</dbReference>
<dbReference type="InterPro" id="IPR035965">
    <property type="entry name" value="PAS-like_dom_sf"/>
</dbReference>
<evidence type="ECO:0000256" key="4">
    <source>
        <dbReference type="ARBA" id="ARBA00022679"/>
    </source>
</evidence>
<dbReference type="NCBIfam" id="TIGR00229">
    <property type="entry name" value="sensory_box"/>
    <property type="match status" value="2"/>
</dbReference>
<keyword evidence="3" id="KW-0597">Phosphoprotein</keyword>
<proteinExistence type="predicted"/>
<name>A0ABU3X3K1_9EURY</name>
<dbReference type="PROSITE" id="PS50113">
    <property type="entry name" value="PAC"/>
    <property type="match status" value="1"/>
</dbReference>
<dbReference type="EC" id="2.7.13.3" evidence="2"/>
<dbReference type="PRINTS" id="PR00344">
    <property type="entry name" value="BCTRLSENSOR"/>
</dbReference>
<dbReference type="PANTHER" id="PTHR43304:SF1">
    <property type="entry name" value="PAC DOMAIN-CONTAINING PROTEIN"/>
    <property type="match status" value="1"/>
</dbReference>
<accession>A0ABU3X3K1</accession>
<dbReference type="Gene3D" id="3.30.450.20">
    <property type="entry name" value="PAS domain"/>
    <property type="match status" value="2"/>
</dbReference>
<dbReference type="Pfam" id="PF08447">
    <property type="entry name" value="PAS_3"/>
    <property type="match status" value="1"/>
</dbReference>
<feature type="domain" description="PAC" evidence="9">
    <location>
        <begin position="293"/>
        <end position="346"/>
    </location>
</feature>
<dbReference type="InterPro" id="IPR013655">
    <property type="entry name" value="PAS_fold_3"/>
</dbReference>